<reference evidence="1" key="1">
    <citation type="journal article" date="2014" name="Front. Microbiol.">
        <title>High frequency of phylogenetically diverse reductive dehalogenase-homologous genes in deep subseafloor sedimentary metagenomes.</title>
        <authorList>
            <person name="Kawai M."/>
            <person name="Futagami T."/>
            <person name="Toyoda A."/>
            <person name="Takaki Y."/>
            <person name="Nishi S."/>
            <person name="Hori S."/>
            <person name="Arai W."/>
            <person name="Tsubouchi T."/>
            <person name="Morono Y."/>
            <person name="Uchiyama I."/>
            <person name="Ito T."/>
            <person name="Fujiyama A."/>
            <person name="Inagaki F."/>
            <person name="Takami H."/>
        </authorList>
    </citation>
    <scope>NUCLEOTIDE SEQUENCE</scope>
    <source>
        <strain evidence="1">Expedition CK06-06</strain>
    </source>
</reference>
<comment type="caution">
    <text evidence="1">The sequence shown here is derived from an EMBL/GenBank/DDBJ whole genome shotgun (WGS) entry which is preliminary data.</text>
</comment>
<name>X1E2F5_9ZZZZ</name>
<organism evidence="1">
    <name type="scientific">marine sediment metagenome</name>
    <dbReference type="NCBI Taxonomy" id="412755"/>
    <lineage>
        <taxon>unclassified sequences</taxon>
        <taxon>metagenomes</taxon>
        <taxon>ecological metagenomes</taxon>
    </lineage>
</organism>
<dbReference type="AlphaFoldDB" id="X1E2F5"/>
<dbReference type="EMBL" id="BART01026939">
    <property type="protein sequence ID" value="GAH02848.1"/>
    <property type="molecule type" value="Genomic_DNA"/>
</dbReference>
<evidence type="ECO:0008006" key="2">
    <source>
        <dbReference type="Google" id="ProtNLM"/>
    </source>
</evidence>
<gene>
    <name evidence="1" type="ORF">S01H4_47892</name>
</gene>
<protein>
    <recommendedName>
        <fullName evidence="2">Secreted protein</fullName>
    </recommendedName>
</protein>
<proteinExistence type="predicted"/>
<sequence>MMKGNKIRKCLGVGIIILLLCSAIIPGISSKTINSNVDNTGIDESSESSDFATLTF</sequence>
<evidence type="ECO:0000313" key="1">
    <source>
        <dbReference type="EMBL" id="GAH02848.1"/>
    </source>
</evidence>
<accession>X1E2F5</accession>